<dbReference type="STRING" id="1314785.A0A165B376"/>
<reference evidence="1 2" key="1">
    <citation type="journal article" date="2016" name="Mol. Biol. Evol.">
        <title>Comparative Genomics of Early-Diverging Mushroom-Forming Fungi Provides Insights into the Origins of Lignocellulose Decay Capabilities.</title>
        <authorList>
            <person name="Nagy L.G."/>
            <person name="Riley R."/>
            <person name="Tritt A."/>
            <person name="Adam C."/>
            <person name="Daum C."/>
            <person name="Floudas D."/>
            <person name="Sun H."/>
            <person name="Yadav J.S."/>
            <person name="Pangilinan J."/>
            <person name="Larsson K.H."/>
            <person name="Matsuura K."/>
            <person name="Barry K."/>
            <person name="Labutti K."/>
            <person name="Kuo R."/>
            <person name="Ohm R.A."/>
            <person name="Bhattacharya S.S."/>
            <person name="Shirouzu T."/>
            <person name="Yoshinaga Y."/>
            <person name="Martin F.M."/>
            <person name="Grigoriev I.V."/>
            <person name="Hibbett D.S."/>
        </authorList>
    </citation>
    <scope>NUCLEOTIDE SEQUENCE [LARGE SCALE GENOMIC DNA]</scope>
    <source>
        <strain evidence="1 2">93-53</strain>
    </source>
</reference>
<dbReference type="PANTHER" id="PTHR32332:SF20">
    <property type="entry name" value="2-NITROPROPANE DIOXYGENASE-LIKE PROTEIN"/>
    <property type="match status" value="1"/>
</dbReference>
<protein>
    <submittedName>
        <fullName evidence="1">Uncharacterized protein</fullName>
    </submittedName>
</protein>
<sequence length="88" mass="8888">MGVDVLSIDGFECAGHLGEDDIRGFVLLARTAQELKIPYIASGEIADGRGLAAALALGAAVGNPIIMMLVKAALVGGHGGVRCARGTQ</sequence>
<dbReference type="AlphaFoldDB" id="A0A165B376"/>
<keyword evidence="2" id="KW-1185">Reference proteome</keyword>
<dbReference type="Gene3D" id="3.20.20.70">
    <property type="entry name" value="Aldolase class I"/>
    <property type="match status" value="1"/>
</dbReference>
<gene>
    <name evidence="1" type="ORF">LAESUDRAFT_764867</name>
</gene>
<dbReference type="PANTHER" id="PTHR32332">
    <property type="entry name" value="2-NITROPROPANE DIOXYGENASE"/>
    <property type="match status" value="1"/>
</dbReference>
<dbReference type="Proteomes" id="UP000076871">
    <property type="component" value="Unassembled WGS sequence"/>
</dbReference>
<dbReference type="EMBL" id="KV427695">
    <property type="protein sequence ID" value="KZT00136.1"/>
    <property type="molecule type" value="Genomic_DNA"/>
</dbReference>
<dbReference type="InterPro" id="IPR013785">
    <property type="entry name" value="Aldolase_TIM"/>
</dbReference>
<dbReference type="OrthoDB" id="412383at2759"/>
<dbReference type="Pfam" id="PF03060">
    <property type="entry name" value="NMO"/>
    <property type="match status" value="1"/>
</dbReference>
<organism evidence="1 2">
    <name type="scientific">Laetiporus sulphureus 93-53</name>
    <dbReference type="NCBI Taxonomy" id="1314785"/>
    <lineage>
        <taxon>Eukaryota</taxon>
        <taxon>Fungi</taxon>
        <taxon>Dikarya</taxon>
        <taxon>Basidiomycota</taxon>
        <taxon>Agaricomycotina</taxon>
        <taxon>Agaricomycetes</taxon>
        <taxon>Polyporales</taxon>
        <taxon>Laetiporus</taxon>
    </lineage>
</organism>
<dbReference type="InParanoid" id="A0A165B376"/>
<evidence type="ECO:0000313" key="1">
    <source>
        <dbReference type="EMBL" id="KZT00136.1"/>
    </source>
</evidence>
<dbReference type="RefSeq" id="XP_040757876.1">
    <property type="nucleotide sequence ID" value="XM_040913526.1"/>
</dbReference>
<name>A0A165B376_9APHY</name>
<dbReference type="GeneID" id="63830554"/>
<proteinExistence type="predicted"/>
<dbReference type="SUPFAM" id="SSF51412">
    <property type="entry name" value="Inosine monophosphate dehydrogenase (IMPDH)"/>
    <property type="match status" value="1"/>
</dbReference>
<accession>A0A165B376</accession>
<evidence type="ECO:0000313" key="2">
    <source>
        <dbReference type="Proteomes" id="UP000076871"/>
    </source>
</evidence>